<evidence type="ECO:0000256" key="4">
    <source>
        <dbReference type="SAM" id="MobiDB-lite"/>
    </source>
</evidence>
<reference evidence="7" key="1">
    <citation type="journal article" date="2011" name="Nature">
        <title>A high-resolution map of human evolutionary constraint using 29 mammals.</title>
        <authorList>
            <person name="Lindblad-Toh K."/>
            <person name="Garber M."/>
            <person name="Zuk O."/>
            <person name="Lin M.F."/>
            <person name="Parker B.J."/>
            <person name="Washietl S."/>
            <person name="Kheradpour P."/>
            <person name="Ernst J."/>
            <person name="Jordan G."/>
            <person name="Mauceli E."/>
            <person name="Ward L.D."/>
            <person name="Lowe C.B."/>
            <person name="Holloway A.K."/>
            <person name="Clamp M."/>
            <person name="Gnerre S."/>
            <person name="Alfoldi J."/>
            <person name="Beal K."/>
            <person name="Chang J."/>
            <person name="Clawson H."/>
            <person name="Cuff J."/>
            <person name="Di Palma F."/>
            <person name="Fitzgerald S."/>
            <person name="Flicek P."/>
            <person name="Guttman M."/>
            <person name="Hubisz M.J."/>
            <person name="Jaffe D.B."/>
            <person name="Jungreis I."/>
            <person name="Kent W.J."/>
            <person name="Kostka D."/>
            <person name="Lara M."/>
            <person name="Martins A.L."/>
            <person name="Massingham T."/>
            <person name="Moltke I."/>
            <person name="Raney B.J."/>
            <person name="Rasmussen M.D."/>
            <person name="Robinson J."/>
            <person name="Stark A."/>
            <person name="Vilella A.J."/>
            <person name="Wen J."/>
            <person name="Xie X."/>
            <person name="Zody M.C."/>
            <person name="Baldwin J."/>
            <person name="Bloom T."/>
            <person name="Chin C.W."/>
            <person name="Heiman D."/>
            <person name="Nicol R."/>
            <person name="Nusbaum C."/>
            <person name="Young S."/>
            <person name="Wilkinson J."/>
            <person name="Worley K.C."/>
            <person name="Kovar C.L."/>
            <person name="Muzny D.M."/>
            <person name="Gibbs R.A."/>
            <person name="Cree A."/>
            <person name="Dihn H.H."/>
            <person name="Fowler G."/>
            <person name="Jhangiani S."/>
            <person name="Joshi V."/>
            <person name="Lee S."/>
            <person name="Lewis L.R."/>
            <person name="Nazareth L.V."/>
            <person name="Okwuonu G."/>
            <person name="Santibanez J."/>
            <person name="Warren W.C."/>
            <person name="Mardis E.R."/>
            <person name="Weinstock G.M."/>
            <person name="Wilson R.K."/>
            <person name="Delehaunty K."/>
            <person name="Dooling D."/>
            <person name="Fronik C."/>
            <person name="Fulton L."/>
            <person name="Fulton B."/>
            <person name="Graves T."/>
            <person name="Minx P."/>
            <person name="Sodergren E."/>
            <person name="Birney E."/>
            <person name="Margulies E.H."/>
            <person name="Herrero J."/>
            <person name="Green E.D."/>
            <person name="Haussler D."/>
            <person name="Siepel A."/>
            <person name="Goldman N."/>
            <person name="Pollard K.S."/>
            <person name="Pedersen J.S."/>
            <person name="Lander E.S."/>
            <person name="Kellis M."/>
        </authorList>
    </citation>
    <scope>NUCLEOTIDE SEQUENCE [LARGE SCALE GENOMIC DNA]</scope>
    <source>
        <strain evidence="7">2N</strain>
    </source>
</reference>
<dbReference type="GO" id="GO:0005794">
    <property type="term" value="C:Golgi apparatus"/>
    <property type="evidence" value="ECO:0007669"/>
    <property type="project" value="TreeGrafter"/>
</dbReference>
<keyword evidence="3" id="KW-0175">Coiled coil</keyword>
<dbReference type="GO" id="GO:0060090">
    <property type="term" value="F:molecular adaptor activity"/>
    <property type="evidence" value="ECO:0007669"/>
    <property type="project" value="TreeGrafter"/>
</dbReference>
<dbReference type="EMBL" id="AAKN02004729">
    <property type="status" value="NOT_ANNOTATED_CDS"/>
    <property type="molecule type" value="Genomic_DNA"/>
</dbReference>
<sequence>MERPWARDYFAEDDGEMVPRTSNAAAFLSDTKDQGPLLQSQSWRSGEKIPFGQTQSLRAFERPPQVQTQALRDFEKHLNDLKKENFSLKLRIYFLEERMQQKYEASQEDVYKRNIELKVEVESLKRELRDKRQHLDKTESRLAKNVAALYEALVEAEKECNLELSEKLKGVTKDREDVQGDQVEPIQYLEALAQKDKKIEELSQSLAAQERLVEQLSQEKQQLLNLQEEPASMEVQSVPEELLRQQKLSSNETTTSAQSVSDSHLAALQDKVQQTEATSKILQDKLHEMSCELKSAQESSQKQEDTIQSLKETLKSRESETEELYQVIESQNDTMAKLREMLHQSQLGQLHTSDSTSQAQQQVALLDLQSALFCSQLEIQKLQRSVRQKERQLADAKRCVQLVETTAQEREKQKEASWKHNQELRKALHHLQGELQNKSQQLHTLEAEKCSEIRTQEQTIQHLNHSLSHKEQLLQEFQELLKYRDNSDKTLEANEMLIEKLRQRIQDRAIALEQAIDAKFCALEEKDKELRQLHLAVRERDHDLERLRGVLSSNEATMQSMESLLRAKGLELEQLTATCQNLQWLKEEMETKFSHWQKEQESIIQQLQTSLHDRNKEVEDLSATLLCKLGPGQSEIAEELCQRLQQKERMLQDLLSDRNKQAVEHEMEVQSLLQSMSTREQESQAASEKIVQALMERNSELQALRQYLGGKDFMMTQVLVSNQQADITSIGPHLGEQTDQGSMHIPSRDSTSLTTKEDANIPRSTLGDLDTVAGLEKELSNAKEELELMT</sequence>
<dbReference type="GO" id="GO:0007098">
    <property type="term" value="P:centrosome cycle"/>
    <property type="evidence" value="ECO:0007669"/>
    <property type="project" value="TreeGrafter"/>
</dbReference>
<evidence type="ECO:0000256" key="1">
    <source>
        <dbReference type="ARBA" id="ARBA00004496"/>
    </source>
</evidence>
<reference evidence="6" key="3">
    <citation type="submission" date="2025-09" db="UniProtKB">
        <authorList>
            <consortium name="Ensembl"/>
        </authorList>
    </citation>
    <scope>IDENTIFICATION</scope>
    <source>
        <strain evidence="6">2N</strain>
    </source>
</reference>
<dbReference type="Pfam" id="PF07989">
    <property type="entry name" value="Cnn_1N"/>
    <property type="match status" value="1"/>
</dbReference>
<dbReference type="GO" id="GO:0005813">
    <property type="term" value="C:centrosome"/>
    <property type="evidence" value="ECO:0007669"/>
    <property type="project" value="TreeGrafter"/>
</dbReference>
<evidence type="ECO:0000259" key="5">
    <source>
        <dbReference type="Pfam" id="PF07989"/>
    </source>
</evidence>
<dbReference type="AlphaFoldDB" id="H0VB75"/>
<dbReference type="VEuPathDB" id="HostDB:ENSCPOG00000007934"/>
<dbReference type="GO" id="GO:0090063">
    <property type="term" value="P:positive regulation of microtubule nucleation"/>
    <property type="evidence" value="ECO:0007669"/>
    <property type="project" value="TreeGrafter"/>
</dbReference>
<dbReference type="PANTHER" id="PTHR46501:SF2">
    <property type="entry name" value="MYOMEGALIN"/>
    <property type="match status" value="1"/>
</dbReference>
<feature type="coiled-coil region" evidence="3">
    <location>
        <begin position="572"/>
        <end position="657"/>
    </location>
</feature>
<reference evidence="6" key="2">
    <citation type="submission" date="2025-08" db="UniProtKB">
        <authorList>
            <consortium name="Ensembl"/>
        </authorList>
    </citation>
    <scope>IDENTIFICATION</scope>
    <source>
        <strain evidence="6">2N</strain>
    </source>
</reference>
<dbReference type="Proteomes" id="UP000005447">
    <property type="component" value="Unassembled WGS sequence"/>
</dbReference>
<proteinExistence type="predicted"/>
<dbReference type="InterPro" id="IPR012943">
    <property type="entry name" value="Cnn_1N"/>
</dbReference>
<dbReference type="Bgee" id="ENSCPOG00000007934">
    <property type="expression patterns" value="Expressed in heart left ventricle and 12 other cell types or tissues"/>
</dbReference>
<dbReference type="InterPro" id="IPR052593">
    <property type="entry name" value="MT-associated_AKAP9-binding"/>
</dbReference>
<keyword evidence="2" id="KW-0963">Cytoplasm</keyword>
<feature type="coiled-coil region" evidence="3">
    <location>
        <begin position="265"/>
        <end position="320"/>
    </location>
</feature>
<dbReference type="EMBL" id="AAKN02004727">
    <property type="status" value="NOT_ANNOTATED_CDS"/>
    <property type="molecule type" value="Genomic_DNA"/>
</dbReference>
<feature type="coiled-coil region" evidence="3">
    <location>
        <begin position="379"/>
        <end position="448"/>
    </location>
</feature>
<feature type="region of interest" description="Disordered" evidence="4">
    <location>
        <begin position="732"/>
        <end position="760"/>
    </location>
</feature>
<dbReference type="OMA" id="CQQENKA"/>
<dbReference type="PANTHER" id="PTHR46501">
    <property type="entry name" value="MYOMEGALIN"/>
    <property type="match status" value="1"/>
</dbReference>
<evidence type="ECO:0000313" key="6">
    <source>
        <dbReference type="Ensembl" id="ENSCPOP00000007142.3"/>
    </source>
</evidence>
<comment type="subcellular location">
    <subcellularLocation>
        <location evidence="1">Cytoplasm</location>
    </subcellularLocation>
</comment>
<organism evidence="6 7">
    <name type="scientific">Cavia porcellus</name>
    <name type="common">Guinea pig</name>
    <dbReference type="NCBI Taxonomy" id="10141"/>
    <lineage>
        <taxon>Eukaryota</taxon>
        <taxon>Metazoa</taxon>
        <taxon>Chordata</taxon>
        <taxon>Craniata</taxon>
        <taxon>Vertebrata</taxon>
        <taxon>Euteleostomi</taxon>
        <taxon>Mammalia</taxon>
        <taxon>Eutheria</taxon>
        <taxon>Euarchontoglires</taxon>
        <taxon>Glires</taxon>
        <taxon>Rodentia</taxon>
        <taxon>Hystricomorpha</taxon>
        <taxon>Caviidae</taxon>
        <taxon>Cavia</taxon>
    </lineage>
</organism>
<evidence type="ECO:0000256" key="3">
    <source>
        <dbReference type="SAM" id="Coils"/>
    </source>
</evidence>
<dbReference type="GeneTree" id="ENSGT00950000183190"/>
<feature type="coiled-coil region" evidence="3">
    <location>
        <begin position="192"/>
        <end position="229"/>
    </location>
</feature>
<feature type="domain" description="Centrosomin N-terminal motif 1" evidence="5">
    <location>
        <begin position="71"/>
        <end position="141"/>
    </location>
</feature>
<dbReference type="EMBL" id="AAKN02004730">
    <property type="status" value="NOT_ANNOTATED_CDS"/>
    <property type="molecule type" value="Genomic_DNA"/>
</dbReference>
<dbReference type="GO" id="GO:1903358">
    <property type="term" value="P:regulation of Golgi organization"/>
    <property type="evidence" value="ECO:0007669"/>
    <property type="project" value="TreeGrafter"/>
</dbReference>
<dbReference type="Ensembl" id="ENSCPOT00000008009.3">
    <property type="protein sequence ID" value="ENSCPOP00000007142.3"/>
    <property type="gene ID" value="ENSCPOG00000007934.4"/>
</dbReference>
<evidence type="ECO:0000313" key="7">
    <source>
        <dbReference type="Proteomes" id="UP000005447"/>
    </source>
</evidence>
<protein>
    <recommendedName>
        <fullName evidence="5">Centrosomin N-terminal motif 1 domain-containing protein</fullName>
    </recommendedName>
</protein>
<dbReference type="EMBL" id="AAKN02004728">
    <property type="status" value="NOT_ANNOTATED_CDS"/>
    <property type="molecule type" value="Genomic_DNA"/>
</dbReference>
<name>H0VB75_CAVPO</name>
<evidence type="ECO:0000256" key="2">
    <source>
        <dbReference type="ARBA" id="ARBA00022490"/>
    </source>
</evidence>
<feature type="coiled-coil region" evidence="3">
    <location>
        <begin position="71"/>
        <end position="159"/>
    </location>
</feature>
<keyword evidence="7" id="KW-1185">Reference proteome</keyword>
<accession>H0VB75</accession>